<evidence type="ECO:0000313" key="1">
    <source>
        <dbReference type="EMBL" id="RRN02697.1"/>
    </source>
</evidence>
<dbReference type="Proteomes" id="UP000276010">
    <property type="component" value="Unassembled WGS sequence"/>
</dbReference>
<accession>A0A3R8LBG5</accession>
<evidence type="ECO:0000313" key="2">
    <source>
        <dbReference type="Proteomes" id="UP000276010"/>
    </source>
</evidence>
<proteinExistence type="predicted"/>
<sequence length="96" mass="11104">MKKKYFKPRYNVSAISVEGLGINIEDKVELFCDVLDALFHCKKYINFLLCIPEASDNKIINYIGGWGVLSRNGVLLERIANKKEHKIKKMGKYFFS</sequence>
<dbReference type="EMBL" id="RRUC01000024">
    <property type="protein sequence ID" value="RRN02697.1"/>
    <property type="molecule type" value="Genomic_DNA"/>
</dbReference>
<reference evidence="1 2" key="1">
    <citation type="submission" date="2018-11" db="EMBL/GenBank/DDBJ databases">
        <title>Whole genome sequence of Bibersteinia trehalosi strain OADDL-BT1 an multidrug resistant pathogen isolate.</title>
        <authorList>
            <person name="Couger M."/>
            <person name="Ramachandran A."/>
        </authorList>
    </citation>
    <scope>NUCLEOTIDE SEQUENCE [LARGE SCALE GENOMIC DNA]</scope>
    <source>
        <strain evidence="1 2">OADDL-BT1</strain>
    </source>
</reference>
<protein>
    <submittedName>
        <fullName evidence="1">Uncharacterized protein</fullName>
    </submittedName>
</protein>
<dbReference type="RefSeq" id="WP_125135021.1">
    <property type="nucleotide sequence ID" value="NZ_RRUC01000024.1"/>
</dbReference>
<dbReference type="AlphaFoldDB" id="A0A3R8LBG5"/>
<comment type="caution">
    <text evidence="1">The sequence shown here is derived from an EMBL/GenBank/DDBJ whole genome shotgun (WGS) entry which is preliminary data.</text>
</comment>
<organism evidence="1 2">
    <name type="scientific">Bibersteinia trehalosi</name>
    <name type="common">Pasteurella trehalosi</name>
    <dbReference type="NCBI Taxonomy" id="47735"/>
    <lineage>
        <taxon>Bacteria</taxon>
        <taxon>Pseudomonadati</taxon>
        <taxon>Pseudomonadota</taxon>
        <taxon>Gammaproteobacteria</taxon>
        <taxon>Pasteurellales</taxon>
        <taxon>Pasteurellaceae</taxon>
        <taxon>Bibersteinia</taxon>
    </lineage>
</organism>
<name>A0A3R8LBG5_BIBTR</name>
<gene>
    <name evidence="1" type="ORF">EIM44_07245</name>
</gene>